<dbReference type="OrthoDB" id="432412at2759"/>
<dbReference type="EMBL" id="BEGY01000046">
    <property type="protein sequence ID" value="GAX79896.1"/>
    <property type="molecule type" value="Genomic_DNA"/>
</dbReference>
<name>A0A250XA26_9CHLO</name>
<dbReference type="InterPro" id="IPR006575">
    <property type="entry name" value="RWD_dom"/>
</dbReference>
<evidence type="ECO:0000259" key="1">
    <source>
        <dbReference type="Pfam" id="PF05773"/>
    </source>
</evidence>
<dbReference type="SUPFAM" id="SSF54495">
    <property type="entry name" value="UBC-like"/>
    <property type="match status" value="1"/>
</dbReference>
<dbReference type="AlphaFoldDB" id="A0A250XA26"/>
<accession>A0A250XA26</accession>
<sequence>MPTELQCLRTQVEELEALAATFTEEGAVQFQTLEAEALKLAKEAVVGNAIPARSLPLLSGTIRIPGIHVQGGPLSLRFVLPTAYPLQCATLSVECSCSRSIHEELGQVVRRVAEDSEGAECLLLEVSELRDAAQTLHPKSGPSLVTESAQPFKDLGSSEYSDAAHRSTGHEVEIVRVVIWFHHIKSLQKRRFIVDRARSLGVTGYSKPGFPGVTFIYVTIVQLLV</sequence>
<comment type="caution">
    <text evidence="2">The sequence shown here is derived from an EMBL/GenBank/DDBJ whole genome shotgun (WGS) entry which is preliminary data.</text>
</comment>
<proteinExistence type="predicted"/>
<dbReference type="PANTHER" id="PTHR15955">
    <property type="entry name" value="RWD DOMAIN CONTAINING PROTEIN 2"/>
    <property type="match status" value="1"/>
</dbReference>
<dbReference type="PANTHER" id="PTHR15955:SF8">
    <property type="entry name" value="RWD DOMAIN-CONTAINING PROTEIN 2B-RELATED"/>
    <property type="match status" value="1"/>
</dbReference>
<gene>
    <name evidence="2" type="ORF">CEUSTIGMA_g7336.t1</name>
</gene>
<reference evidence="2 3" key="1">
    <citation type="submission" date="2017-08" db="EMBL/GenBank/DDBJ databases">
        <title>Acidophilic green algal genome provides insights into adaptation to an acidic environment.</title>
        <authorList>
            <person name="Hirooka S."/>
            <person name="Hirose Y."/>
            <person name="Kanesaki Y."/>
            <person name="Higuchi S."/>
            <person name="Fujiwara T."/>
            <person name="Onuma R."/>
            <person name="Era A."/>
            <person name="Ohbayashi R."/>
            <person name="Uzuka A."/>
            <person name="Nozaki H."/>
            <person name="Yoshikawa H."/>
            <person name="Miyagishima S.Y."/>
        </authorList>
    </citation>
    <scope>NUCLEOTIDE SEQUENCE [LARGE SCALE GENOMIC DNA]</scope>
    <source>
        <strain evidence="2 3">NIES-2499</strain>
    </source>
</reference>
<dbReference type="InterPro" id="IPR016135">
    <property type="entry name" value="UBQ-conjugating_enzyme/RWD"/>
</dbReference>
<dbReference type="CDD" id="cd23820">
    <property type="entry name" value="RWD_RNF14"/>
    <property type="match status" value="1"/>
</dbReference>
<dbReference type="STRING" id="1157962.A0A250XA26"/>
<keyword evidence="3" id="KW-1185">Reference proteome</keyword>
<feature type="domain" description="RWD" evidence="1">
    <location>
        <begin position="11"/>
        <end position="132"/>
    </location>
</feature>
<dbReference type="InterPro" id="IPR017359">
    <property type="entry name" value="Phi-like"/>
</dbReference>
<protein>
    <recommendedName>
        <fullName evidence="1">RWD domain-containing protein</fullName>
    </recommendedName>
</protein>
<dbReference type="Proteomes" id="UP000232323">
    <property type="component" value="Unassembled WGS sequence"/>
</dbReference>
<organism evidence="2 3">
    <name type="scientific">Chlamydomonas eustigma</name>
    <dbReference type="NCBI Taxonomy" id="1157962"/>
    <lineage>
        <taxon>Eukaryota</taxon>
        <taxon>Viridiplantae</taxon>
        <taxon>Chlorophyta</taxon>
        <taxon>core chlorophytes</taxon>
        <taxon>Chlorophyceae</taxon>
        <taxon>CS clade</taxon>
        <taxon>Chlamydomonadales</taxon>
        <taxon>Chlamydomonadaceae</taxon>
        <taxon>Chlamydomonas</taxon>
    </lineage>
</organism>
<dbReference type="Pfam" id="PF05773">
    <property type="entry name" value="RWD"/>
    <property type="match status" value="1"/>
</dbReference>
<evidence type="ECO:0000313" key="2">
    <source>
        <dbReference type="EMBL" id="GAX79896.1"/>
    </source>
</evidence>
<dbReference type="Gene3D" id="3.10.110.10">
    <property type="entry name" value="Ubiquitin Conjugating Enzyme"/>
    <property type="match status" value="1"/>
</dbReference>
<evidence type="ECO:0000313" key="3">
    <source>
        <dbReference type="Proteomes" id="UP000232323"/>
    </source>
</evidence>